<name>A0ABU0YM14_9PROT</name>
<evidence type="ECO:0000313" key="2">
    <source>
        <dbReference type="Proteomes" id="UP001230156"/>
    </source>
</evidence>
<evidence type="ECO:0000313" key="1">
    <source>
        <dbReference type="EMBL" id="MDQ7248767.1"/>
    </source>
</evidence>
<dbReference type="SUPFAM" id="SSF56801">
    <property type="entry name" value="Acetyl-CoA synthetase-like"/>
    <property type="match status" value="1"/>
</dbReference>
<evidence type="ECO:0008006" key="3">
    <source>
        <dbReference type="Google" id="ProtNLM"/>
    </source>
</evidence>
<dbReference type="InterPro" id="IPR053158">
    <property type="entry name" value="CapK_Type1_Caps_Biosynth"/>
</dbReference>
<dbReference type="Gene3D" id="3.40.50.12780">
    <property type="entry name" value="N-terminal domain of ligase-like"/>
    <property type="match status" value="1"/>
</dbReference>
<proteinExistence type="predicted"/>
<accession>A0ABU0YM14</accession>
<dbReference type="EMBL" id="JAUYVI010000004">
    <property type="protein sequence ID" value="MDQ7248767.1"/>
    <property type="molecule type" value="Genomic_DNA"/>
</dbReference>
<sequence length="435" mass="48822">MFLFLKQIPAAERIIKRNPFFYSEFRQALEQMEDADLEARRAMAQRLRARVASWASRLPGYKSYDFSRPFSELPLLSKARLQAEAGDFQRHTVIPQVDVATSGTTGVPLRLKRSIQSLAIEQAMFDWMAAKVGLDYGNSRIAVLRGDEVKDPNDPTPPYWEDVGRNKVIFSSVHLNNRTFPHYERKLQEFQPDILTCYPSSLELLTHLAQPRNSSISFKLAITSSETLGAGLRARVKRVFGAPLLDYYGQTERSCAAYSLEDDVYRFIFPYAYPELIPGADGKCSIVGTPFWNRAQPLIRYDIGDIAVLPEAAAESESEREKISLGFSTFNGIEGRRSDCLKLADGTRVFGLDRVPSGVDGAASVQIVQVASEAVLMVVVPNAQYTEETLATLRRKFYLKVPHHVDLRIDVREAPYRLASGKAPVFISQVQEPAC</sequence>
<dbReference type="RefSeq" id="WP_379956250.1">
    <property type="nucleotide sequence ID" value="NZ_JAUYVI010000004.1"/>
</dbReference>
<gene>
    <name evidence="1" type="ORF">Q8A70_13870</name>
</gene>
<reference evidence="2" key="1">
    <citation type="submission" date="2023-08" db="EMBL/GenBank/DDBJ databases">
        <title>Rhodospirillaceae gen. nov., a novel taxon isolated from the Yangtze River Yuezi River estuary sludge.</title>
        <authorList>
            <person name="Ruan L."/>
        </authorList>
    </citation>
    <scope>NUCLEOTIDE SEQUENCE [LARGE SCALE GENOMIC DNA]</scope>
    <source>
        <strain evidence="2">R-7</strain>
    </source>
</reference>
<dbReference type="Proteomes" id="UP001230156">
    <property type="component" value="Unassembled WGS sequence"/>
</dbReference>
<organism evidence="1 2">
    <name type="scientific">Dongia sedimenti</name>
    <dbReference type="NCBI Taxonomy" id="3064282"/>
    <lineage>
        <taxon>Bacteria</taxon>
        <taxon>Pseudomonadati</taxon>
        <taxon>Pseudomonadota</taxon>
        <taxon>Alphaproteobacteria</taxon>
        <taxon>Rhodospirillales</taxon>
        <taxon>Dongiaceae</taxon>
        <taxon>Dongia</taxon>
    </lineage>
</organism>
<dbReference type="PANTHER" id="PTHR36932:SF1">
    <property type="entry name" value="CAPSULAR POLYSACCHARIDE BIOSYNTHESIS PROTEIN"/>
    <property type="match status" value="1"/>
</dbReference>
<protein>
    <recommendedName>
        <fullName evidence="3">Phenylacetate-CoA ligase</fullName>
    </recommendedName>
</protein>
<dbReference type="PANTHER" id="PTHR36932">
    <property type="entry name" value="CAPSULAR POLYSACCHARIDE BIOSYNTHESIS PROTEIN"/>
    <property type="match status" value="1"/>
</dbReference>
<comment type="caution">
    <text evidence="1">The sequence shown here is derived from an EMBL/GenBank/DDBJ whole genome shotgun (WGS) entry which is preliminary data.</text>
</comment>
<keyword evidence="2" id="KW-1185">Reference proteome</keyword>
<dbReference type="InterPro" id="IPR042099">
    <property type="entry name" value="ANL_N_sf"/>
</dbReference>